<feature type="compositionally biased region" description="Low complexity" evidence="1">
    <location>
        <begin position="194"/>
        <end position="206"/>
    </location>
</feature>
<feature type="region of interest" description="Disordered" evidence="1">
    <location>
        <begin position="277"/>
        <end position="327"/>
    </location>
</feature>
<protein>
    <submittedName>
        <fullName evidence="2">Uncharacterized protein</fullName>
    </submittedName>
</protein>
<feature type="compositionally biased region" description="Low complexity" evidence="1">
    <location>
        <begin position="224"/>
        <end position="242"/>
    </location>
</feature>
<feature type="region of interest" description="Disordered" evidence="1">
    <location>
        <begin position="194"/>
        <end position="242"/>
    </location>
</feature>
<dbReference type="EMBL" id="JADGIZ020000029">
    <property type="protein sequence ID" value="KAL2914830.1"/>
    <property type="molecule type" value="Genomic_DNA"/>
</dbReference>
<evidence type="ECO:0000256" key="1">
    <source>
        <dbReference type="SAM" id="MobiDB-lite"/>
    </source>
</evidence>
<evidence type="ECO:0000313" key="3">
    <source>
        <dbReference type="Proteomes" id="UP001527925"/>
    </source>
</evidence>
<proteinExistence type="predicted"/>
<reference evidence="2 3" key="1">
    <citation type="submission" date="2023-09" db="EMBL/GenBank/DDBJ databases">
        <title>Pangenome analysis of Batrachochytrium dendrobatidis and related Chytrids.</title>
        <authorList>
            <person name="Yacoub M.N."/>
            <person name="Stajich J.E."/>
            <person name="James T.Y."/>
        </authorList>
    </citation>
    <scope>NUCLEOTIDE SEQUENCE [LARGE SCALE GENOMIC DNA]</scope>
    <source>
        <strain evidence="2 3">JEL0888</strain>
    </source>
</reference>
<feature type="compositionally biased region" description="Gly residues" evidence="1">
    <location>
        <begin position="1"/>
        <end position="15"/>
    </location>
</feature>
<comment type="caution">
    <text evidence="2">The sequence shown here is derived from an EMBL/GenBank/DDBJ whole genome shotgun (WGS) entry which is preliminary data.</text>
</comment>
<sequence length="500" mass="51322">MAGAAAGHGGRGLVGVRGVRRDNTTQDLSDAAHDAGGGDCDDDDDDEWARDGAGEWAAAPCNEPGGVWDARPCSVRDGGQRRRGRTTDAEVASPLARTDSISNRSASSAGATDGRGSWGRRLARTLGIVRATTRSRRDDTANKDDASAAGSQIQRDPPPPPLRRPSLHSLLRGLRRSDRAESIVDDDTHCDARQAAARAESTTTASVLGDGGSTLVRASPPPTSLRTSTASSRTAGTTATAASRGSQALVLAIDAGRATAAAAAKPHRARWGGLKALFKPRRHPQSAPVAPRSPSADAASTNSSSGTSIWSGSAPTMPLPDGPVRSAMPWDETLRALAEFDGMPPHSHASSAGSGRTMVGHANTQPQPPWPRAQASAPQGRWGSVGRTLPGSGVGGLDSSSDSVDGAACGWRAIHTQDSPSGRAEGPAASGSASRLGTLRRIANDADALPAIRERLVRDLFVSEMSMDRASRQAHGRGSSRESLVGALCACGAGLGKAQG</sequence>
<feature type="region of interest" description="Disordered" evidence="1">
    <location>
        <begin position="342"/>
        <end position="382"/>
    </location>
</feature>
<feature type="compositionally biased region" description="Acidic residues" evidence="1">
    <location>
        <begin position="39"/>
        <end position="48"/>
    </location>
</feature>
<feature type="compositionally biased region" description="Low complexity" evidence="1">
    <location>
        <begin position="293"/>
        <end position="315"/>
    </location>
</feature>
<keyword evidence="3" id="KW-1185">Reference proteome</keyword>
<dbReference type="Proteomes" id="UP001527925">
    <property type="component" value="Unassembled WGS sequence"/>
</dbReference>
<organism evidence="2 3">
    <name type="scientific">Polyrhizophydium stewartii</name>
    <dbReference type="NCBI Taxonomy" id="2732419"/>
    <lineage>
        <taxon>Eukaryota</taxon>
        <taxon>Fungi</taxon>
        <taxon>Fungi incertae sedis</taxon>
        <taxon>Chytridiomycota</taxon>
        <taxon>Chytridiomycota incertae sedis</taxon>
        <taxon>Chytridiomycetes</taxon>
        <taxon>Rhizophydiales</taxon>
        <taxon>Rhizophydiales incertae sedis</taxon>
        <taxon>Polyrhizophydium</taxon>
    </lineage>
</organism>
<accession>A0ABR4N5P8</accession>
<name>A0ABR4N5P8_9FUNG</name>
<feature type="compositionally biased region" description="Polar residues" evidence="1">
    <location>
        <begin position="99"/>
        <end position="110"/>
    </location>
</feature>
<gene>
    <name evidence="2" type="ORF">HK105_205572</name>
</gene>
<feature type="compositionally biased region" description="Basic and acidic residues" evidence="1">
    <location>
        <begin position="135"/>
        <end position="146"/>
    </location>
</feature>
<feature type="region of interest" description="Disordered" evidence="1">
    <location>
        <begin position="1"/>
        <end position="167"/>
    </location>
</feature>
<evidence type="ECO:0000313" key="2">
    <source>
        <dbReference type="EMBL" id="KAL2914830.1"/>
    </source>
</evidence>